<dbReference type="InterPro" id="IPR016032">
    <property type="entry name" value="Sig_transdc_resp-reg_C-effctor"/>
</dbReference>
<evidence type="ECO:0000256" key="1">
    <source>
        <dbReference type="ARBA" id="ARBA00022553"/>
    </source>
</evidence>
<keyword evidence="3" id="KW-0805">Transcription regulation</keyword>
<dbReference type="Gene3D" id="1.10.10.10">
    <property type="entry name" value="Winged helix-like DNA-binding domain superfamily/Winged helix DNA-binding domain"/>
    <property type="match status" value="1"/>
</dbReference>
<dbReference type="GO" id="GO:0003677">
    <property type="term" value="F:DNA binding"/>
    <property type="evidence" value="ECO:0007669"/>
    <property type="project" value="UniProtKB-KW"/>
</dbReference>
<evidence type="ECO:0000256" key="3">
    <source>
        <dbReference type="ARBA" id="ARBA00023015"/>
    </source>
</evidence>
<dbReference type="PANTHER" id="PTHR43214:SF42">
    <property type="entry name" value="TRANSCRIPTIONAL REGULATORY PROTEIN DESR"/>
    <property type="match status" value="1"/>
</dbReference>
<dbReference type="InterPro" id="IPR036388">
    <property type="entry name" value="WH-like_DNA-bd_sf"/>
</dbReference>
<dbReference type="Pfam" id="PF00072">
    <property type="entry name" value="Response_reg"/>
    <property type="match status" value="1"/>
</dbReference>
<feature type="modified residue" description="4-aspartylphosphate" evidence="6">
    <location>
        <position position="54"/>
    </location>
</feature>
<evidence type="ECO:0000313" key="9">
    <source>
        <dbReference type="EMBL" id="SHM45502.1"/>
    </source>
</evidence>
<dbReference type="AlphaFoldDB" id="A0A1M7IXR6"/>
<evidence type="ECO:0000256" key="5">
    <source>
        <dbReference type="ARBA" id="ARBA00023163"/>
    </source>
</evidence>
<dbReference type="Proteomes" id="UP000184206">
    <property type="component" value="Unassembled WGS sequence"/>
</dbReference>
<dbReference type="Pfam" id="PF00196">
    <property type="entry name" value="GerE"/>
    <property type="match status" value="1"/>
</dbReference>
<dbReference type="PROSITE" id="PS50110">
    <property type="entry name" value="RESPONSE_REGULATORY"/>
    <property type="match status" value="1"/>
</dbReference>
<evidence type="ECO:0000259" key="8">
    <source>
        <dbReference type="PROSITE" id="PS50110"/>
    </source>
</evidence>
<protein>
    <submittedName>
        <fullName evidence="9">Two component transcriptional regulator, LuxR family</fullName>
    </submittedName>
</protein>
<proteinExistence type="predicted"/>
<name>A0A1M7IXR6_9BACL</name>
<keyword evidence="1 6" id="KW-0597">Phosphoprotein</keyword>
<dbReference type="InterPro" id="IPR001789">
    <property type="entry name" value="Sig_transdc_resp-reg_receiver"/>
</dbReference>
<dbReference type="GO" id="GO:0006355">
    <property type="term" value="P:regulation of DNA-templated transcription"/>
    <property type="evidence" value="ECO:0007669"/>
    <property type="project" value="InterPro"/>
</dbReference>
<dbReference type="OrthoDB" id="9780153at2"/>
<dbReference type="SMART" id="SM00421">
    <property type="entry name" value="HTH_LUXR"/>
    <property type="match status" value="1"/>
</dbReference>
<dbReference type="CDD" id="cd06170">
    <property type="entry name" value="LuxR_C_like"/>
    <property type="match status" value="1"/>
</dbReference>
<organism evidence="9 10">
    <name type="scientific">Lacicoccus alkaliphilus DSM 16010</name>
    <dbReference type="NCBI Taxonomy" id="1123231"/>
    <lineage>
        <taxon>Bacteria</taxon>
        <taxon>Bacillati</taxon>
        <taxon>Bacillota</taxon>
        <taxon>Bacilli</taxon>
        <taxon>Bacillales</taxon>
        <taxon>Salinicoccaceae</taxon>
        <taxon>Lacicoccus</taxon>
    </lineage>
</organism>
<dbReference type="InterPro" id="IPR000792">
    <property type="entry name" value="Tscrpt_reg_LuxR_C"/>
</dbReference>
<evidence type="ECO:0000256" key="4">
    <source>
        <dbReference type="ARBA" id="ARBA00023125"/>
    </source>
</evidence>
<dbReference type="RefSeq" id="WP_072710610.1">
    <property type="nucleotide sequence ID" value="NZ_FRCF01000011.1"/>
</dbReference>
<dbReference type="SUPFAM" id="SSF46894">
    <property type="entry name" value="C-terminal effector domain of the bipartite response regulators"/>
    <property type="match status" value="1"/>
</dbReference>
<sequence>MIRIVLAEDQKLLLGALGSLLDLEDDMEVVGKTVNGEEALKMVEELEPDICLMDIEMPVMTGLEAAEELKDTGYKVMILTTFLRPGYFERAKKANVRGYLLKDTPSETLADAIRQVMDGKRVYSPELMEVAFELDNPLTKREQEIIKHLAEGEPTKVIAENLSLSDGTVRNYVSVVLDKLDAKNRIEAISKAIEKGWLK</sequence>
<dbReference type="PROSITE" id="PS50043">
    <property type="entry name" value="HTH_LUXR_2"/>
    <property type="match status" value="1"/>
</dbReference>
<evidence type="ECO:0000256" key="2">
    <source>
        <dbReference type="ARBA" id="ARBA00023012"/>
    </source>
</evidence>
<dbReference type="SMART" id="SM00448">
    <property type="entry name" value="REC"/>
    <property type="match status" value="1"/>
</dbReference>
<keyword evidence="4" id="KW-0238">DNA-binding</keyword>
<dbReference type="InterPro" id="IPR039420">
    <property type="entry name" value="WalR-like"/>
</dbReference>
<gene>
    <name evidence="9" type="ORF">SAMN02745189_02192</name>
</gene>
<reference evidence="9 10" key="1">
    <citation type="submission" date="2016-11" db="EMBL/GenBank/DDBJ databases">
        <authorList>
            <person name="Jaros S."/>
            <person name="Januszkiewicz K."/>
            <person name="Wedrychowicz H."/>
        </authorList>
    </citation>
    <scope>NUCLEOTIDE SEQUENCE [LARGE SCALE GENOMIC DNA]</scope>
    <source>
        <strain evidence="9 10">DSM 16010</strain>
    </source>
</reference>
<keyword evidence="2" id="KW-0902">Two-component regulatory system</keyword>
<evidence type="ECO:0000313" key="10">
    <source>
        <dbReference type="Proteomes" id="UP000184206"/>
    </source>
</evidence>
<dbReference type="GO" id="GO:0000160">
    <property type="term" value="P:phosphorelay signal transduction system"/>
    <property type="evidence" value="ECO:0007669"/>
    <property type="project" value="UniProtKB-KW"/>
</dbReference>
<keyword evidence="5" id="KW-0804">Transcription</keyword>
<keyword evidence="10" id="KW-1185">Reference proteome</keyword>
<dbReference type="STRING" id="1123231.SAMN02745189_02192"/>
<dbReference type="PANTHER" id="PTHR43214">
    <property type="entry name" value="TWO-COMPONENT RESPONSE REGULATOR"/>
    <property type="match status" value="1"/>
</dbReference>
<dbReference type="InterPro" id="IPR011006">
    <property type="entry name" value="CheY-like_superfamily"/>
</dbReference>
<feature type="domain" description="Response regulatory" evidence="8">
    <location>
        <begin position="3"/>
        <end position="117"/>
    </location>
</feature>
<accession>A0A1M7IXR6</accession>
<dbReference type="PRINTS" id="PR00038">
    <property type="entry name" value="HTHLUXR"/>
</dbReference>
<evidence type="ECO:0000259" key="7">
    <source>
        <dbReference type="PROSITE" id="PS50043"/>
    </source>
</evidence>
<evidence type="ECO:0000256" key="6">
    <source>
        <dbReference type="PROSITE-ProRule" id="PRU00169"/>
    </source>
</evidence>
<feature type="domain" description="HTH luxR-type" evidence="7">
    <location>
        <begin position="131"/>
        <end position="196"/>
    </location>
</feature>
<dbReference type="EMBL" id="FRCF01000011">
    <property type="protein sequence ID" value="SHM45502.1"/>
    <property type="molecule type" value="Genomic_DNA"/>
</dbReference>
<dbReference type="Gene3D" id="3.40.50.2300">
    <property type="match status" value="1"/>
</dbReference>
<dbReference type="SUPFAM" id="SSF52172">
    <property type="entry name" value="CheY-like"/>
    <property type="match status" value="1"/>
</dbReference>